<organism evidence="1 2">
    <name type="scientific">Cannabis sativa</name>
    <name type="common">Hemp</name>
    <name type="synonym">Marijuana</name>
    <dbReference type="NCBI Taxonomy" id="3483"/>
    <lineage>
        <taxon>Eukaryota</taxon>
        <taxon>Viridiplantae</taxon>
        <taxon>Streptophyta</taxon>
        <taxon>Embryophyta</taxon>
        <taxon>Tracheophyta</taxon>
        <taxon>Spermatophyta</taxon>
        <taxon>Magnoliopsida</taxon>
        <taxon>eudicotyledons</taxon>
        <taxon>Gunneridae</taxon>
        <taxon>Pentapetalae</taxon>
        <taxon>rosids</taxon>
        <taxon>fabids</taxon>
        <taxon>Rosales</taxon>
        <taxon>Cannabaceae</taxon>
        <taxon>Cannabis</taxon>
    </lineage>
</organism>
<evidence type="ECO:0000313" key="1">
    <source>
        <dbReference type="EnsemblPlants" id="cds.evm.model.09.1101"/>
    </source>
</evidence>
<reference evidence="1" key="2">
    <citation type="submission" date="2021-03" db="UniProtKB">
        <authorList>
            <consortium name="EnsemblPlants"/>
        </authorList>
    </citation>
    <scope>IDENTIFICATION</scope>
</reference>
<dbReference type="EMBL" id="UZAU01000737">
    <property type="status" value="NOT_ANNOTATED_CDS"/>
    <property type="molecule type" value="Genomic_DNA"/>
</dbReference>
<evidence type="ECO:0000313" key="2">
    <source>
        <dbReference type="Proteomes" id="UP000596661"/>
    </source>
</evidence>
<protein>
    <submittedName>
        <fullName evidence="1">Uncharacterized protein</fullName>
    </submittedName>
</protein>
<proteinExistence type="predicted"/>
<sequence length="104" mass="10790">MGLANYRLAKGLSLQHGTGDEIQLLFQKLSPRVLPLVSGYNGGSTLGGRGLTLGSIGVLVSVWPTIVAKLVAPIVATRFTTFDVFMGIQVMTGTGVPRSAVCGS</sequence>
<accession>A0A803QDD3</accession>
<dbReference type="Gramene" id="evm.model.09.1101">
    <property type="protein sequence ID" value="cds.evm.model.09.1101"/>
    <property type="gene ID" value="evm.TU.09.1101"/>
</dbReference>
<keyword evidence="2" id="KW-1185">Reference proteome</keyword>
<name>A0A803QDD3_CANSA</name>
<dbReference type="EnsemblPlants" id="evm.model.09.1101">
    <property type="protein sequence ID" value="cds.evm.model.09.1101"/>
    <property type="gene ID" value="evm.TU.09.1101"/>
</dbReference>
<dbReference type="AlphaFoldDB" id="A0A803QDD3"/>
<reference evidence="1" key="1">
    <citation type="submission" date="2018-11" db="EMBL/GenBank/DDBJ databases">
        <authorList>
            <person name="Grassa J C."/>
        </authorList>
    </citation>
    <scope>NUCLEOTIDE SEQUENCE [LARGE SCALE GENOMIC DNA]</scope>
</reference>
<dbReference type="Proteomes" id="UP000596661">
    <property type="component" value="Chromosome 9"/>
</dbReference>